<comment type="caution">
    <text evidence="1">The sequence shown here is derived from an EMBL/GenBank/DDBJ whole genome shotgun (WGS) entry which is preliminary data.</text>
</comment>
<dbReference type="PATRIC" id="fig|1114963.3.peg.3518"/>
<dbReference type="AlphaFoldDB" id="A0A0J8ACS3"/>
<name>A0A0J8ACS3_9SPHN</name>
<dbReference type="InterPro" id="IPR013324">
    <property type="entry name" value="RNA_pol_sigma_r3/r4-like"/>
</dbReference>
<keyword evidence="2" id="KW-1185">Reference proteome</keyword>
<evidence type="ECO:0000313" key="1">
    <source>
        <dbReference type="EMBL" id="KMS52915.1"/>
    </source>
</evidence>
<reference evidence="1 2" key="1">
    <citation type="journal article" date="2015" name="G3 (Bethesda)">
        <title>Insights into Ongoing Evolution of the Hexachlorocyclohexane Catabolic Pathway from Comparative Genomics of Ten Sphingomonadaceae Strains.</title>
        <authorList>
            <person name="Pearce S.L."/>
            <person name="Oakeshott J.G."/>
            <person name="Pandey G."/>
        </authorList>
    </citation>
    <scope>NUCLEOTIDE SEQUENCE [LARGE SCALE GENOMIC DNA]</scope>
    <source>
        <strain evidence="1 2">LL02</strain>
    </source>
</reference>
<sequence>MSRQPSRRPSRRALLRAERRGLRQMTPFQREVFLALRIEMVTYADLARHHGVGLAEIEMAFTQALLILMRCVREGEPWWRRLWPW</sequence>
<dbReference type="OrthoDB" id="7620544at2"/>
<accession>A0A0J8ACS3</accession>
<dbReference type="Proteomes" id="UP000052268">
    <property type="component" value="Unassembled WGS sequence"/>
</dbReference>
<evidence type="ECO:0000313" key="2">
    <source>
        <dbReference type="Proteomes" id="UP000052268"/>
    </source>
</evidence>
<dbReference type="SUPFAM" id="SSF88659">
    <property type="entry name" value="Sigma3 and sigma4 domains of RNA polymerase sigma factors"/>
    <property type="match status" value="1"/>
</dbReference>
<proteinExistence type="predicted"/>
<gene>
    <name evidence="1" type="ORF">V474_23370</name>
</gene>
<dbReference type="EMBL" id="JACU01000008">
    <property type="protein sequence ID" value="KMS52915.1"/>
    <property type="molecule type" value="Genomic_DNA"/>
</dbReference>
<evidence type="ECO:0008006" key="3">
    <source>
        <dbReference type="Google" id="ProtNLM"/>
    </source>
</evidence>
<dbReference type="RefSeq" id="WP_059152608.1">
    <property type="nucleotide sequence ID" value="NZ_KQ130456.1"/>
</dbReference>
<organism evidence="1 2">
    <name type="scientific">Novosphingobium barchaimii LL02</name>
    <dbReference type="NCBI Taxonomy" id="1114963"/>
    <lineage>
        <taxon>Bacteria</taxon>
        <taxon>Pseudomonadati</taxon>
        <taxon>Pseudomonadota</taxon>
        <taxon>Alphaproteobacteria</taxon>
        <taxon>Sphingomonadales</taxon>
        <taxon>Sphingomonadaceae</taxon>
        <taxon>Novosphingobium</taxon>
    </lineage>
</organism>
<protein>
    <recommendedName>
        <fullName evidence="3">RNA polymerase subunit sigma</fullName>
    </recommendedName>
</protein>